<evidence type="ECO:0000313" key="1">
    <source>
        <dbReference type="EMBL" id="MBE7939179.1"/>
    </source>
</evidence>
<name>A0ABR9SAD4_9BURK</name>
<dbReference type="RefSeq" id="WP_193778732.1">
    <property type="nucleotide sequence ID" value="NZ_JADDOJ010000003.1"/>
</dbReference>
<evidence type="ECO:0000313" key="2">
    <source>
        <dbReference type="Proteomes" id="UP000715965"/>
    </source>
</evidence>
<organism evidence="1 2">
    <name type="scientific">Ramlibacter aquaticus</name>
    <dbReference type="NCBI Taxonomy" id="2780094"/>
    <lineage>
        <taxon>Bacteria</taxon>
        <taxon>Pseudomonadati</taxon>
        <taxon>Pseudomonadota</taxon>
        <taxon>Betaproteobacteria</taxon>
        <taxon>Burkholderiales</taxon>
        <taxon>Comamonadaceae</taxon>
        <taxon>Ramlibacter</taxon>
    </lineage>
</organism>
<accession>A0ABR9SAD4</accession>
<protein>
    <recommendedName>
        <fullName evidence="3">Flagellar protein FlgN</fullName>
    </recommendedName>
</protein>
<sequence length="111" mass="11477">MTLDWRVAVAAVDAALDRQEAALLNGLADDLPRLSRELQAAVGALARSGRPGAEARPALEQLAQRAQAQQGIVARRGAQVEQALAAIGQALPALATRHAQRTYGASAFAGA</sequence>
<dbReference type="EMBL" id="JADDOJ010000003">
    <property type="protein sequence ID" value="MBE7939179.1"/>
    <property type="molecule type" value="Genomic_DNA"/>
</dbReference>
<reference evidence="1 2" key="1">
    <citation type="submission" date="2020-10" db="EMBL/GenBank/DDBJ databases">
        <title>Draft genome of Ramlibacter aquaticus LMG 30558.</title>
        <authorList>
            <person name="Props R."/>
        </authorList>
    </citation>
    <scope>NUCLEOTIDE SEQUENCE [LARGE SCALE GENOMIC DNA]</scope>
    <source>
        <strain evidence="1 2">LMG 30558</strain>
    </source>
</reference>
<proteinExistence type="predicted"/>
<evidence type="ECO:0008006" key="3">
    <source>
        <dbReference type="Google" id="ProtNLM"/>
    </source>
</evidence>
<comment type="caution">
    <text evidence="1">The sequence shown here is derived from an EMBL/GenBank/DDBJ whole genome shotgun (WGS) entry which is preliminary data.</text>
</comment>
<gene>
    <name evidence="1" type="ORF">IM725_01170</name>
</gene>
<keyword evidence="2" id="KW-1185">Reference proteome</keyword>
<dbReference type="Proteomes" id="UP000715965">
    <property type="component" value="Unassembled WGS sequence"/>
</dbReference>